<dbReference type="AlphaFoldDB" id="A0A944HCR8"/>
<protein>
    <submittedName>
        <fullName evidence="3">Alpha/beta hydrolase</fullName>
    </submittedName>
</protein>
<dbReference type="RefSeq" id="WP_214918753.1">
    <property type="nucleotide sequence ID" value="NZ_JAGGNX010000008.1"/>
</dbReference>
<proteinExistence type="predicted"/>
<dbReference type="InterPro" id="IPR029058">
    <property type="entry name" value="AB_hydrolase_fold"/>
</dbReference>
<dbReference type="SUPFAM" id="SSF53474">
    <property type="entry name" value="alpha/beta-Hydrolases"/>
    <property type="match status" value="1"/>
</dbReference>
<accession>A0A944HCR8</accession>
<feature type="domain" description="AB hydrolase-1" evidence="2">
    <location>
        <begin position="22"/>
        <end position="259"/>
    </location>
</feature>
<keyword evidence="1 3" id="KW-0378">Hydrolase</keyword>
<dbReference type="Proteomes" id="UP000692896">
    <property type="component" value="Unassembled WGS sequence"/>
</dbReference>
<dbReference type="EMBL" id="JAGGOB010000024">
    <property type="protein sequence ID" value="MBT2329501.1"/>
    <property type="molecule type" value="Genomic_DNA"/>
</dbReference>
<evidence type="ECO:0000313" key="4">
    <source>
        <dbReference type="Proteomes" id="UP000692896"/>
    </source>
</evidence>
<dbReference type="Pfam" id="PF12697">
    <property type="entry name" value="Abhydrolase_6"/>
    <property type="match status" value="1"/>
</dbReference>
<dbReference type="GO" id="GO:0016020">
    <property type="term" value="C:membrane"/>
    <property type="evidence" value="ECO:0007669"/>
    <property type="project" value="TreeGrafter"/>
</dbReference>
<organism evidence="3 4">
    <name type="scientific">Pseudomonas fluorescens</name>
    <dbReference type="NCBI Taxonomy" id="294"/>
    <lineage>
        <taxon>Bacteria</taxon>
        <taxon>Pseudomonadati</taxon>
        <taxon>Pseudomonadota</taxon>
        <taxon>Gammaproteobacteria</taxon>
        <taxon>Pseudomonadales</taxon>
        <taxon>Pseudomonadaceae</taxon>
        <taxon>Pseudomonas</taxon>
    </lineage>
</organism>
<dbReference type="InterPro" id="IPR000073">
    <property type="entry name" value="AB_hydrolase_1"/>
</dbReference>
<sequence>MQYMTNDGVTIDYDRLGEGEPVLFVHGWASSASTFNKQLSYLCDDFLLIAPDLRGHGRSAKVSRGGRISRLAMDLHELLEHEGLERVSLVGWSMGCSIIWSYIDLFGEGRINKLVFIDEIPFVLGTSAMMTDWSDAELDVRPLTNLYKRFIPESTREAETARFISGMLKTASPVEREEVIAVAKLASSFSAANMIINNNVTDWRDLFKHIKSPTLLVSGSASFFRSEFYEWMGQQMADCRIVTKEGAGHFLHLEEAQWLNPILLDFLGG</sequence>
<reference evidence="3" key="1">
    <citation type="submission" date="2021-03" db="EMBL/GenBank/DDBJ databases">
        <title>Genomic analysis provides insights into the functional capacity of soil bacteria communities inhabiting an altitudinal gradient in the Atacama Desert.</title>
        <authorList>
            <person name="Gonzalez M."/>
            <person name="Maldonado J."/>
            <person name="Maza F."/>
            <person name="Hodar C."/>
            <person name="Cortes M."/>
            <person name="Palma R."/>
            <person name="Andreani C."/>
            <person name="Gaete A."/>
            <person name="Vasquez-Dean J."/>
            <person name="Acuna V."/>
            <person name="Aguado M."/>
            <person name="Mandakovic D."/>
            <person name="Latorre M."/>
            <person name="Orellana A."/>
            <person name="Gutierrez R."/>
            <person name="Montecino M."/>
            <person name="Allende M."/>
            <person name="Maass A."/>
            <person name="Cambiazo V."/>
        </authorList>
    </citation>
    <scope>NUCLEOTIDE SEQUENCE</scope>
    <source>
        <strain evidence="3">ISL-25</strain>
    </source>
</reference>
<comment type="caution">
    <text evidence="3">The sequence shown here is derived from an EMBL/GenBank/DDBJ whole genome shotgun (WGS) entry which is preliminary data.</text>
</comment>
<dbReference type="GO" id="GO:0016787">
    <property type="term" value="F:hydrolase activity"/>
    <property type="evidence" value="ECO:0007669"/>
    <property type="project" value="UniProtKB-KW"/>
</dbReference>
<evidence type="ECO:0000313" key="3">
    <source>
        <dbReference type="EMBL" id="MBT2329501.1"/>
    </source>
</evidence>
<name>A0A944HCR8_PSEFL</name>
<dbReference type="InterPro" id="IPR050266">
    <property type="entry name" value="AB_hydrolase_sf"/>
</dbReference>
<dbReference type="Gene3D" id="3.40.50.1820">
    <property type="entry name" value="alpha/beta hydrolase"/>
    <property type="match status" value="1"/>
</dbReference>
<evidence type="ECO:0000256" key="1">
    <source>
        <dbReference type="ARBA" id="ARBA00022801"/>
    </source>
</evidence>
<evidence type="ECO:0000259" key="2">
    <source>
        <dbReference type="Pfam" id="PF12697"/>
    </source>
</evidence>
<gene>
    <name evidence="3" type="ORF">J7E47_12300</name>
</gene>
<dbReference type="PANTHER" id="PTHR43798">
    <property type="entry name" value="MONOACYLGLYCEROL LIPASE"/>
    <property type="match status" value="1"/>
</dbReference>
<dbReference type="PANTHER" id="PTHR43798:SF31">
    <property type="entry name" value="AB HYDROLASE SUPERFAMILY PROTEIN YCLE"/>
    <property type="match status" value="1"/>
</dbReference>